<dbReference type="EMBL" id="JACHOA010000016">
    <property type="protein sequence ID" value="MBB4615891.1"/>
    <property type="molecule type" value="Genomic_DNA"/>
</dbReference>
<dbReference type="AlphaFoldDB" id="A0A7W7AFC3"/>
<organism evidence="1 2">
    <name type="scientific">Novosphingobium taihuense</name>
    <dbReference type="NCBI Taxonomy" id="260085"/>
    <lineage>
        <taxon>Bacteria</taxon>
        <taxon>Pseudomonadati</taxon>
        <taxon>Pseudomonadota</taxon>
        <taxon>Alphaproteobacteria</taxon>
        <taxon>Sphingomonadales</taxon>
        <taxon>Sphingomonadaceae</taxon>
        <taxon>Novosphingobium</taxon>
    </lineage>
</organism>
<evidence type="ECO:0000313" key="2">
    <source>
        <dbReference type="Proteomes" id="UP000538566"/>
    </source>
</evidence>
<dbReference type="InterPro" id="IPR000836">
    <property type="entry name" value="PRTase_dom"/>
</dbReference>
<evidence type="ECO:0000313" key="1">
    <source>
        <dbReference type="EMBL" id="MBB4615891.1"/>
    </source>
</evidence>
<dbReference type="Gene3D" id="3.40.50.2020">
    <property type="match status" value="1"/>
</dbReference>
<accession>A0A7W7AFC3</accession>
<keyword evidence="2" id="KW-1185">Reference proteome</keyword>
<reference evidence="1 2" key="1">
    <citation type="submission" date="2020-08" db="EMBL/GenBank/DDBJ databases">
        <title>Genomic Encyclopedia of Type Strains, Phase IV (KMG-IV): sequencing the most valuable type-strain genomes for metagenomic binning, comparative biology and taxonomic classification.</title>
        <authorList>
            <person name="Goeker M."/>
        </authorList>
    </citation>
    <scope>NUCLEOTIDE SEQUENCE [LARGE SCALE GENOMIC DNA]</scope>
    <source>
        <strain evidence="1 2">DSM 17507</strain>
    </source>
</reference>
<dbReference type="RefSeq" id="WP_144908174.1">
    <property type="nucleotide sequence ID" value="NZ_JACHOA010000016.1"/>
</dbReference>
<name>A0A7W7AFC3_9SPHN</name>
<gene>
    <name evidence="1" type="ORF">GGR37_004195</name>
</gene>
<proteinExistence type="predicted"/>
<dbReference type="InterPro" id="IPR029057">
    <property type="entry name" value="PRTase-like"/>
</dbReference>
<dbReference type="SUPFAM" id="SSF53271">
    <property type="entry name" value="PRTase-like"/>
    <property type="match status" value="1"/>
</dbReference>
<protein>
    <recommendedName>
        <fullName evidence="3">Phosphoribosyltransferase domain-containing protein</fullName>
    </recommendedName>
</protein>
<dbReference type="Proteomes" id="UP000538566">
    <property type="component" value="Unassembled WGS sequence"/>
</dbReference>
<sequence>MSFPVFVSCGYPSYEEAGIKWKDDDWRAWRLVQVIKGREVKGYSKFGKGGKVIVESNKRGRTSALRLIAGHAAGQLVSGGFRGPLVPVPSSNTTSFGTEFTAQLISDAIATYSDRFSAHPVLRFTQEMGSTSGGKGSRSPEVIAENLALQRGADIDECILVDDVYTTGGHLKGAARFLSSHGIRVVAAYCVAQTVRERPKQMFGMSSFVVDAR</sequence>
<comment type="caution">
    <text evidence="1">The sequence shown here is derived from an EMBL/GenBank/DDBJ whole genome shotgun (WGS) entry which is preliminary data.</text>
</comment>
<evidence type="ECO:0008006" key="3">
    <source>
        <dbReference type="Google" id="ProtNLM"/>
    </source>
</evidence>
<dbReference type="OrthoDB" id="7266775at2"/>
<dbReference type="CDD" id="cd06223">
    <property type="entry name" value="PRTases_typeI"/>
    <property type="match status" value="1"/>
</dbReference>